<gene>
    <name evidence="2" type="ORF">SAMN04487908_1013</name>
</gene>
<dbReference type="EMBL" id="FQYV01000001">
    <property type="protein sequence ID" value="SHI29455.1"/>
    <property type="molecule type" value="Genomic_DNA"/>
</dbReference>
<proteinExistence type="predicted"/>
<dbReference type="AlphaFoldDB" id="A0A1M5ZYV8"/>
<dbReference type="Pfam" id="PF00196">
    <property type="entry name" value="GerE"/>
    <property type="match status" value="1"/>
</dbReference>
<evidence type="ECO:0000313" key="2">
    <source>
        <dbReference type="EMBL" id="SHI29455.1"/>
    </source>
</evidence>
<keyword evidence="2" id="KW-0238">DNA-binding</keyword>
<dbReference type="STRING" id="797419.SAMN05216556_1023"/>
<name>A0A1M5ZYV8_9FLAO</name>
<reference evidence="3" key="1">
    <citation type="submission" date="2016-11" db="EMBL/GenBank/DDBJ databases">
        <authorList>
            <person name="Varghese N."/>
            <person name="Submissions S."/>
        </authorList>
    </citation>
    <scope>NUCLEOTIDE SEQUENCE [LARGE SCALE GENOMIC DNA]</scope>
    <source>
        <strain evidence="3">DSM 26349</strain>
    </source>
</reference>
<dbReference type="GO" id="GO:0003677">
    <property type="term" value="F:DNA binding"/>
    <property type="evidence" value="ECO:0007669"/>
    <property type="project" value="UniProtKB-KW"/>
</dbReference>
<dbReference type="RefSeq" id="WP_143036815.1">
    <property type="nucleotide sequence ID" value="NZ_FNNS01000002.1"/>
</dbReference>
<evidence type="ECO:0000313" key="3">
    <source>
        <dbReference type="Proteomes" id="UP000184172"/>
    </source>
</evidence>
<protein>
    <submittedName>
        <fullName evidence="2">DNA-binding transcriptional regulator, CsgD family</fullName>
    </submittedName>
</protein>
<keyword evidence="3" id="KW-1185">Reference proteome</keyword>
<dbReference type="GO" id="GO:0006355">
    <property type="term" value="P:regulation of DNA-templated transcription"/>
    <property type="evidence" value="ECO:0007669"/>
    <property type="project" value="InterPro"/>
</dbReference>
<dbReference type="InterPro" id="IPR036388">
    <property type="entry name" value="WH-like_DNA-bd_sf"/>
</dbReference>
<evidence type="ECO:0000259" key="1">
    <source>
        <dbReference type="SMART" id="SM00421"/>
    </source>
</evidence>
<dbReference type="Gene3D" id="1.10.10.10">
    <property type="entry name" value="Winged helix-like DNA-binding domain superfamily/Winged helix DNA-binding domain"/>
    <property type="match status" value="1"/>
</dbReference>
<dbReference type="InterPro" id="IPR000792">
    <property type="entry name" value="Tscrpt_reg_LuxR_C"/>
</dbReference>
<dbReference type="InterPro" id="IPR016032">
    <property type="entry name" value="Sig_transdc_resp-reg_C-effctor"/>
</dbReference>
<sequence length="91" mass="10696">MTQTDWVEYQNLFEEVYPDFFPSLLASYPDLSQAEIRYLCLEKLQLTNNEMALVLGVSANTVRVTKHRIRKKLNIESQQEMEKLIQSLEKS</sequence>
<feature type="domain" description="HTH luxR-type" evidence="1">
    <location>
        <begin position="28"/>
        <end position="85"/>
    </location>
</feature>
<dbReference type="Proteomes" id="UP000184172">
    <property type="component" value="Unassembled WGS sequence"/>
</dbReference>
<organism evidence="2 3">
    <name type="scientific">Aequorivita viscosa</name>
    <dbReference type="NCBI Taxonomy" id="797419"/>
    <lineage>
        <taxon>Bacteria</taxon>
        <taxon>Pseudomonadati</taxon>
        <taxon>Bacteroidota</taxon>
        <taxon>Flavobacteriia</taxon>
        <taxon>Flavobacteriales</taxon>
        <taxon>Flavobacteriaceae</taxon>
        <taxon>Aequorivita</taxon>
    </lineage>
</organism>
<dbReference type="OrthoDB" id="1454352at2"/>
<accession>A0A1M5ZYV8</accession>
<dbReference type="SUPFAM" id="SSF46894">
    <property type="entry name" value="C-terminal effector domain of the bipartite response regulators"/>
    <property type="match status" value="1"/>
</dbReference>
<dbReference type="SMART" id="SM00421">
    <property type="entry name" value="HTH_LUXR"/>
    <property type="match status" value="1"/>
</dbReference>